<dbReference type="AlphaFoldDB" id="A0A6J1BWR5"/>
<feature type="compositionally biased region" description="Basic and acidic residues" evidence="3">
    <location>
        <begin position="275"/>
        <end position="288"/>
    </location>
</feature>
<dbReference type="InterPro" id="IPR045180">
    <property type="entry name" value="La_dom_prot"/>
</dbReference>
<dbReference type="GO" id="GO:0003723">
    <property type="term" value="F:RNA binding"/>
    <property type="evidence" value="ECO:0007669"/>
    <property type="project" value="UniProtKB-UniRule"/>
</dbReference>
<dbReference type="Gene3D" id="1.10.10.10">
    <property type="entry name" value="Winged helix-like DNA-binding domain superfamily/Winged helix DNA-binding domain"/>
    <property type="match status" value="1"/>
</dbReference>
<feature type="compositionally biased region" description="Low complexity" evidence="3">
    <location>
        <begin position="65"/>
        <end position="91"/>
    </location>
</feature>
<dbReference type="GeneID" id="111005432"/>
<protein>
    <submittedName>
        <fullName evidence="6">La-related protein 1C-like</fullName>
    </submittedName>
</protein>
<feature type="region of interest" description="Disordered" evidence="3">
    <location>
        <begin position="152"/>
        <end position="293"/>
    </location>
</feature>
<sequence length="537" mass="57212">MAAANLSDSNPPTAGSAHHSRNSGQSVGSPKSRRSTRSVSSPWTQIVRGELEINAVVPSSPSNLTSPTAVVEPVPSSSSSSSSSSPSVAEEPVGERSESGSGSQANVGNKPAWNKLSNGAAAEVGPVMGAVSWPALSESTRFATKSSLESPKAVADGSAGSACQGIGNSPSSPQKEVSSATPISTPTATHRQKSMKHSGASNSHNGGPLQQSAISGSVIETPPSTPSSKDQIQRTAFASQPHNDHNNYQHQRNSFRSRGSGYPRGDGSHHHNHGTRRDHDRGNHDWNSHRNYGQSQRVVQRYIRPPPPPSTATFIPPPMRPLGGPIHFPEFVPSMVYVAAPPPPEALRGVPFVAQIPPNAVFFPALDPQLCAAIVKQIDYYFSDENLIKDTFLRGKMDEQGWVPISLIATFKRVLDLTDNVPLILDALRTSTLLEVQGDRVRRRNDYSRWILQSSSQTPDVAAPVSPANSNPDMLAAGVQSLTLETINRSISGSRGDFHVEALQSRSPRNSNSQSQQPGTGQVSIETGLDHSFSARS</sequence>
<evidence type="ECO:0000313" key="6">
    <source>
        <dbReference type="RefSeq" id="XP_022132613.1"/>
    </source>
</evidence>
<dbReference type="Pfam" id="PF05383">
    <property type="entry name" value="La"/>
    <property type="match status" value="1"/>
</dbReference>
<feature type="compositionally biased region" description="Polar residues" evidence="3">
    <location>
        <begin position="166"/>
        <end position="177"/>
    </location>
</feature>
<dbReference type="GO" id="GO:0005737">
    <property type="term" value="C:cytoplasm"/>
    <property type="evidence" value="ECO:0007669"/>
    <property type="project" value="UniProtKB-ARBA"/>
</dbReference>
<feature type="compositionally biased region" description="Polar residues" evidence="3">
    <location>
        <begin position="199"/>
        <end position="215"/>
    </location>
</feature>
<dbReference type="PROSITE" id="PS50961">
    <property type="entry name" value="HTH_LA"/>
    <property type="match status" value="1"/>
</dbReference>
<reference evidence="6" key="1">
    <citation type="submission" date="2025-08" db="UniProtKB">
        <authorList>
            <consortium name="RefSeq"/>
        </authorList>
    </citation>
    <scope>IDENTIFICATION</scope>
    <source>
        <strain evidence="6">OHB3-1</strain>
    </source>
</reference>
<dbReference type="KEGG" id="mcha:111005432"/>
<dbReference type="InterPro" id="IPR006630">
    <property type="entry name" value="La_HTH"/>
</dbReference>
<keyword evidence="5" id="KW-1185">Reference proteome</keyword>
<feature type="domain" description="HTH La-type RNA-binding" evidence="4">
    <location>
        <begin position="364"/>
        <end position="453"/>
    </location>
</feature>
<dbReference type="InterPro" id="IPR036390">
    <property type="entry name" value="WH_DNA-bd_sf"/>
</dbReference>
<dbReference type="RefSeq" id="XP_022132613.1">
    <property type="nucleotide sequence ID" value="XM_022276921.1"/>
</dbReference>
<evidence type="ECO:0000313" key="5">
    <source>
        <dbReference type="Proteomes" id="UP000504603"/>
    </source>
</evidence>
<evidence type="ECO:0000256" key="2">
    <source>
        <dbReference type="PROSITE-ProRule" id="PRU00332"/>
    </source>
</evidence>
<accession>A0A6J1BWR5</accession>
<keyword evidence="1 2" id="KW-0694">RNA-binding</keyword>
<evidence type="ECO:0000256" key="1">
    <source>
        <dbReference type="ARBA" id="ARBA00022884"/>
    </source>
</evidence>
<dbReference type="Proteomes" id="UP000504603">
    <property type="component" value="Unplaced"/>
</dbReference>
<evidence type="ECO:0000259" key="4">
    <source>
        <dbReference type="PROSITE" id="PS50961"/>
    </source>
</evidence>
<evidence type="ECO:0000256" key="3">
    <source>
        <dbReference type="SAM" id="MobiDB-lite"/>
    </source>
</evidence>
<dbReference type="OrthoDB" id="340227at2759"/>
<name>A0A6J1BWR5_MOMCH</name>
<feature type="region of interest" description="Disordered" evidence="3">
    <location>
        <begin position="503"/>
        <end position="537"/>
    </location>
</feature>
<feature type="compositionally biased region" description="Polar residues" evidence="3">
    <location>
        <begin position="248"/>
        <end position="257"/>
    </location>
</feature>
<feature type="compositionally biased region" description="Polar residues" evidence="3">
    <location>
        <begin position="1"/>
        <end position="13"/>
    </location>
</feature>
<dbReference type="SUPFAM" id="SSF46785">
    <property type="entry name" value="Winged helix' DNA-binding domain"/>
    <property type="match status" value="1"/>
</dbReference>
<proteinExistence type="predicted"/>
<feature type="compositionally biased region" description="Polar residues" evidence="3">
    <location>
        <begin position="226"/>
        <end position="241"/>
    </location>
</feature>
<dbReference type="CDD" id="cd07323">
    <property type="entry name" value="LAM"/>
    <property type="match status" value="1"/>
</dbReference>
<feature type="region of interest" description="Disordered" evidence="3">
    <location>
        <begin position="1"/>
        <end position="114"/>
    </location>
</feature>
<dbReference type="InterPro" id="IPR036388">
    <property type="entry name" value="WH-like_DNA-bd_sf"/>
</dbReference>
<feature type="compositionally biased region" description="Low complexity" evidence="3">
    <location>
        <begin position="504"/>
        <end position="518"/>
    </location>
</feature>
<dbReference type="PANTHER" id="PTHR22792">
    <property type="entry name" value="LUPUS LA PROTEIN-RELATED"/>
    <property type="match status" value="1"/>
</dbReference>
<gene>
    <name evidence="6" type="primary">LOC111005432</name>
</gene>
<dbReference type="PANTHER" id="PTHR22792:SF132">
    <property type="entry name" value="LA-RELATED PROTEIN 1"/>
    <property type="match status" value="1"/>
</dbReference>
<dbReference type="SMART" id="SM00715">
    <property type="entry name" value="LA"/>
    <property type="match status" value="1"/>
</dbReference>
<organism evidence="5 6">
    <name type="scientific">Momordica charantia</name>
    <name type="common">Bitter gourd</name>
    <name type="synonym">Balsam pear</name>
    <dbReference type="NCBI Taxonomy" id="3673"/>
    <lineage>
        <taxon>Eukaryota</taxon>
        <taxon>Viridiplantae</taxon>
        <taxon>Streptophyta</taxon>
        <taxon>Embryophyta</taxon>
        <taxon>Tracheophyta</taxon>
        <taxon>Spermatophyta</taxon>
        <taxon>Magnoliopsida</taxon>
        <taxon>eudicotyledons</taxon>
        <taxon>Gunneridae</taxon>
        <taxon>Pentapetalae</taxon>
        <taxon>rosids</taxon>
        <taxon>fabids</taxon>
        <taxon>Cucurbitales</taxon>
        <taxon>Cucurbitaceae</taxon>
        <taxon>Momordiceae</taxon>
        <taxon>Momordica</taxon>
    </lineage>
</organism>
<feature type="compositionally biased region" description="Low complexity" evidence="3">
    <location>
        <begin position="178"/>
        <end position="189"/>
    </location>
</feature>